<dbReference type="RefSeq" id="WP_137091982.1">
    <property type="nucleotide sequence ID" value="NZ_CP028923.1"/>
</dbReference>
<evidence type="ECO:0000256" key="3">
    <source>
        <dbReference type="ARBA" id="ARBA00006534"/>
    </source>
</evidence>
<accession>A0A4D7K6K8</accession>
<dbReference type="CDD" id="cd03145">
    <property type="entry name" value="GAT1_cyanophycinase"/>
    <property type="match status" value="1"/>
</dbReference>
<organism evidence="9 10">
    <name type="scientific">Mangrovivirga cuniculi</name>
    <dbReference type="NCBI Taxonomy" id="2715131"/>
    <lineage>
        <taxon>Bacteria</taxon>
        <taxon>Pseudomonadati</taxon>
        <taxon>Bacteroidota</taxon>
        <taxon>Cytophagia</taxon>
        <taxon>Cytophagales</taxon>
        <taxon>Mangrovivirgaceae</taxon>
        <taxon>Mangrovivirga</taxon>
    </lineage>
</organism>
<dbReference type="EC" id="3.4.15.6" evidence="4"/>
<keyword evidence="7" id="KW-0378">Hydrolase</keyword>
<evidence type="ECO:0000256" key="7">
    <source>
        <dbReference type="ARBA" id="ARBA00022801"/>
    </source>
</evidence>
<dbReference type="EMBL" id="CP028923">
    <property type="protein sequence ID" value="QCK16394.1"/>
    <property type="molecule type" value="Genomic_DNA"/>
</dbReference>
<keyword evidence="6" id="KW-0645">Protease</keyword>
<dbReference type="InterPro" id="IPR005320">
    <property type="entry name" value="Peptidase_S51"/>
</dbReference>
<dbReference type="GO" id="GO:0006508">
    <property type="term" value="P:proteolysis"/>
    <property type="evidence" value="ECO:0007669"/>
    <property type="project" value="UniProtKB-KW"/>
</dbReference>
<dbReference type="KEGG" id="fpf:DCC35_17470"/>
<keyword evidence="10" id="KW-1185">Reference proteome</keyword>
<evidence type="ECO:0000313" key="9">
    <source>
        <dbReference type="EMBL" id="QCK16394.1"/>
    </source>
</evidence>
<evidence type="ECO:0000256" key="5">
    <source>
        <dbReference type="ARBA" id="ARBA00015719"/>
    </source>
</evidence>
<evidence type="ECO:0000256" key="1">
    <source>
        <dbReference type="ARBA" id="ARBA00001092"/>
    </source>
</evidence>
<comment type="similarity">
    <text evidence="3">Belongs to the peptidase S51 family.</text>
</comment>
<dbReference type="PANTHER" id="PTHR36175:SF1">
    <property type="entry name" value="CYANOPHYCINASE"/>
    <property type="match status" value="1"/>
</dbReference>
<evidence type="ECO:0000313" key="10">
    <source>
        <dbReference type="Proteomes" id="UP000298616"/>
    </source>
</evidence>
<dbReference type="OrthoDB" id="9799980at2"/>
<evidence type="ECO:0000256" key="8">
    <source>
        <dbReference type="ARBA" id="ARBA00022825"/>
    </source>
</evidence>
<keyword evidence="8" id="KW-0720">Serine protease</keyword>
<dbReference type="NCBIfam" id="TIGR02069">
    <property type="entry name" value="cyanophycinase"/>
    <property type="match status" value="1"/>
</dbReference>
<dbReference type="GO" id="GO:0008236">
    <property type="term" value="F:serine-type peptidase activity"/>
    <property type="evidence" value="ECO:0007669"/>
    <property type="project" value="UniProtKB-KW"/>
</dbReference>
<dbReference type="AlphaFoldDB" id="A0A4D7K6K8"/>
<sequence>MKYIYLFLSCLFFYACTESNDQNNNTVNESTSADTTQVNLNKGALIIIGGGSRPEEMIKRIVTESGIDTAGYGMTLPMSSIEPDSSNWYAIKQFSDLGYENVYGVEYDSVSGYRESQIDSLANASLIYISGGDQRRFMQRIAGTRIGNIIRDRYAEGAVIAGTSAGAAVQSRRMITGDEKKYPDYYPTYRHLEEENFDWTEGLALIDGVIIDQHFVKRSRYNRLFTAIMTFPDEIGVGIDESTAIIVKGDSAEVIGESQVITFENSNQNVNRKNGKLGTKGIILDIYLPGDKFYLKQK</sequence>
<proteinExistence type="inferred from homology"/>
<dbReference type="Proteomes" id="UP000298616">
    <property type="component" value="Chromosome"/>
</dbReference>
<dbReference type="PROSITE" id="PS51257">
    <property type="entry name" value="PROKAR_LIPOPROTEIN"/>
    <property type="match status" value="1"/>
</dbReference>
<dbReference type="Pfam" id="PF03575">
    <property type="entry name" value="Peptidase_S51"/>
    <property type="match status" value="1"/>
</dbReference>
<dbReference type="InterPro" id="IPR011811">
    <property type="entry name" value="Peptidase_S51_cyanophycinase"/>
</dbReference>
<evidence type="ECO:0000256" key="4">
    <source>
        <dbReference type="ARBA" id="ARBA00013115"/>
    </source>
</evidence>
<dbReference type="GO" id="GO:0008241">
    <property type="term" value="F:peptidyl-dipeptidase activity"/>
    <property type="evidence" value="ECO:0007669"/>
    <property type="project" value="UniProtKB-EC"/>
</dbReference>
<dbReference type="SUPFAM" id="SSF52317">
    <property type="entry name" value="Class I glutamine amidotransferase-like"/>
    <property type="match status" value="1"/>
</dbReference>
<gene>
    <name evidence="9" type="ORF">DCC35_17470</name>
</gene>
<protein>
    <recommendedName>
        <fullName evidence="5">Cyanophycinase</fullName>
        <ecNumber evidence="4">3.4.15.6</ecNumber>
    </recommendedName>
</protein>
<comment type="catalytic activity">
    <reaction evidence="1">
        <text>[L-4-(L-arginin-2-N-yl)aspartate](n) + H2O = [L-4-(L-arginin-2-N-yl)aspartate](n-1) + L-4-(L-arginin-2-N-yl)aspartate</text>
        <dbReference type="Rhea" id="RHEA:12845"/>
        <dbReference type="Rhea" id="RHEA-COMP:13728"/>
        <dbReference type="Rhea" id="RHEA-COMP:13734"/>
        <dbReference type="ChEBI" id="CHEBI:15377"/>
        <dbReference type="ChEBI" id="CHEBI:137986"/>
        <dbReference type="ChEBI" id="CHEBI:137991"/>
        <dbReference type="EC" id="3.4.15.6"/>
    </reaction>
</comment>
<name>A0A4D7K6K8_9BACT</name>
<dbReference type="InterPro" id="IPR029062">
    <property type="entry name" value="Class_I_gatase-like"/>
</dbReference>
<dbReference type="PANTHER" id="PTHR36175">
    <property type="entry name" value="CYANOPHYCINASE"/>
    <property type="match status" value="1"/>
</dbReference>
<evidence type="ECO:0000256" key="6">
    <source>
        <dbReference type="ARBA" id="ARBA00022670"/>
    </source>
</evidence>
<comment type="function">
    <text evidence="2">Exopeptidase that catalyzes the hydrolytic cleavage of multi-L-arginyl-poly-L-aspartic acid (cyanophycin; a water-insoluble reserve polymer) into aspartate-arginine dipeptides.</text>
</comment>
<reference evidence="9 10" key="1">
    <citation type="submission" date="2018-04" db="EMBL/GenBank/DDBJ databases">
        <title>Complete genome uncultured novel isolate.</title>
        <authorList>
            <person name="Merlino G."/>
        </authorList>
    </citation>
    <scope>NUCLEOTIDE SEQUENCE [LARGE SCALE GENOMIC DNA]</scope>
    <source>
        <strain evidence="10">R1DC9</strain>
    </source>
</reference>
<dbReference type="Gene3D" id="3.40.50.880">
    <property type="match status" value="1"/>
</dbReference>
<evidence type="ECO:0000256" key="2">
    <source>
        <dbReference type="ARBA" id="ARBA00002039"/>
    </source>
</evidence>